<evidence type="ECO:0000313" key="1">
    <source>
        <dbReference type="EMBL" id="KAH7918818.1"/>
    </source>
</evidence>
<dbReference type="EMBL" id="MU266730">
    <property type="protein sequence ID" value="KAH7918818.1"/>
    <property type="molecule type" value="Genomic_DNA"/>
</dbReference>
<evidence type="ECO:0000313" key="2">
    <source>
        <dbReference type="Proteomes" id="UP000790709"/>
    </source>
</evidence>
<protein>
    <submittedName>
        <fullName evidence="1">Uncharacterized protein</fullName>
    </submittedName>
</protein>
<feature type="non-terminal residue" evidence="1">
    <location>
        <position position="1"/>
    </location>
</feature>
<keyword evidence="2" id="KW-1185">Reference proteome</keyword>
<organism evidence="1 2">
    <name type="scientific">Leucogyrophana mollusca</name>
    <dbReference type="NCBI Taxonomy" id="85980"/>
    <lineage>
        <taxon>Eukaryota</taxon>
        <taxon>Fungi</taxon>
        <taxon>Dikarya</taxon>
        <taxon>Basidiomycota</taxon>
        <taxon>Agaricomycotina</taxon>
        <taxon>Agaricomycetes</taxon>
        <taxon>Agaricomycetidae</taxon>
        <taxon>Boletales</taxon>
        <taxon>Boletales incertae sedis</taxon>
        <taxon>Leucogyrophana</taxon>
    </lineage>
</organism>
<sequence length="67" mass="7761">ELMCWARGDDINRIFLVKIAEKESVYTLKEQIKEMRPAEFSHVHASDFNVSKVSVPIDDNLRQNLGK</sequence>
<proteinExistence type="predicted"/>
<comment type="caution">
    <text evidence="1">The sequence shown here is derived from an EMBL/GenBank/DDBJ whole genome shotgun (WGS) entry which is preliminary data.</text>
</comment>
<feature type="non-terminal residue" evidence="1">
    <location>
        <position position="67"/>
    </location>
</feature>
<name>A0ACB8B139_9AGAM</name>
<reference evidence="1" key="1">
    <citation type="journal article" date="2021" name="New Phytol.">
        <title>Evolutionary innovations through gain and loss of genes in the ectomycorrhizal Boletales.</title>
        <authorList>
            <person name="Wu G."/>
            <person name="Miyauchi S."/>
            <person name="Morin E."/>
            <person name="Kuo A."/>
            <person name="Drula E."/>
            <person name="Varga T."/>
            <person name="Kohler A."/>
            <person name="Feng B."/>
            <person name="Cao Y."/>
            <person name="Lipzen A."/>
            <person name="Daum C."/>
            <person name="Hundley H."/>
            <person name="Pangilinan J."/>
            <person name="Johnson J."/>
            <person name="Barry K."/>
            <person name="LaButti K."/>
            <person name="Ng V."/>
            <person name="Ahrendt S."/>
            <person name="Min B."/>
            <person name="Choi I.G."/>
            <person name="Park H."/>
            <person name="Plett J.M."/>
            <person name="Magnuson J."/>
            <person name="Spatafora J.W."/>
            <person name="Nagy L.G."/>
            <person name="Henrissat B."/>
            <person name="Grigoriev I.V."/>
            <person name="Yang Z.L."/>
            <person name="Xu J."/>
            <person name="Martin F.M."/>
        </authorList>
    </citation>
    <scope>NUCLEOTIDE SEQUENCE</scope>
    <source>
        <strain evidence="1">KUC20120723A-06</strain>
    </source>
</reference>
<dbReference type="Proteomes" id="UP000790709">
    <property type="component" value="Unassembled WGS sequence"/>
</dbReference>
<accession>A0ACB8B139</accession>
<gene>
    <name evidence="1" type="ORF">BV22DRAFT_983153</name>
</gene>